<proteinExistence type="predicted"/>
<keyword evidence="2" id="KW-1185">Reference proteome</keyword>
<dbReference type="OrthoDB" id="8907665at2"/>
<accession>A0A0U3LDU6</accession>
<organism evidence="1 2">
    <name type="scientific">Roseateles depolymerans</name>
    <dbReference type="NCBI Taxonomy" id="76731"/>
    <lineage>
        <taxon>Bacteria</taxon>
        <taxon>Pseudomonadati</taxon>
        <taxon>Pseudomonadota</taxon>
        <taxon>Betaproteobacteria</taxon>
        <taxon>Burkholderiales</taxon>
        <taxon>Sphaerotilaceae</taxon>
        <taxon>Roseateles</taxon>
    </lineage>
</organism>
<dbReference type="PATRIC" id="fig|76731.3.peg.140"/>
<name>A0A0U3LDU6_9BURK</name>
<protein>
    <submittedName>
        <fullName evidence="1">Uncharacterized protein</fullName>
    </submittedName>
</protein>
<dbReference type="KEGG" id="rdp:RD2015_137"/>
<dbReference type="AlphaFoldDB" id="A0A0U3LDU6"/>
<dbReference type="EMBL" id="CP013729">
    <property type="protein sequence ID" value="ALV04642.1"/>
    <property type="molecule type" value="Genomic_DNA"/>
</dbReference>
<dbReference type="RefSeq" id="WP_058937100.1">
    <property type="nucleotide sequence ID" value="NZ_CP013729.1"/>
</dbReference>
<dbReference type="STRING" id="76731.RD2015_137"/>
<evidence type="ECO:0000313" key="1">
    <source>
        <dbReference type="EMBL" id="ALV04642.1"/>
    </source>
</evidence>
<sequence>MDIDPEELIENARQVNDLPPEPEKPRSRLNATVAVTVAILATFMGICKVKDDNIVQAMQQAEADRIDHWAFYQARNMREELARSTLVQLELQAAVWPASPPASAVQAHQKAVDHYRALAEEQKVKKEEVRQQALNDQKTYDALNYRDDQFDLSDALLAIAIAMLAITALTQMWMLYAAALVPTVLGVVMGLAGLGGWALHPDAIVRLLS</sequence>
<gene>
    <name evidence="1" type="ORF">RD2015_137</name>
</gene>
<dbReference type="InterPro" id="IPR025570">
    <property type="entry name" value="DUF4337"/>
</dbReference>
<dbReference type="Proteomes" id="UP000060699">
    <property type="component" value="Chromosome"/>
</dbReference>
<dbReference type="Pfam" id="PF14235">
    <property type="entry name" value="DUF4337"/>
    <property type="match status" value="1"/>
</dbReference>
<evidence type="ECO:0000313" key="2">
    <source>
        <dbReference type="Proteomes" id="UP000060699"/>
    </source>
</evidence>
<reference evidence="1 2" key="1">
    <citation type="submission" date="2015-12" db="EMBL/GenBank/DDBJ databases">
        <title>Complete genome of Roseateles depolymerans KCTC 42856.</title>
        <authorList>
            <person name="Kim K.M."/>
        </authorList>
    </citation>
    <scope>NUCLEOTIDE SEQUENCE [LARGE SCALE GENOMIC DNA]</scope>
    <source>
        <strain evidence="1 2">KCTC 42856</strain>
    </source>
</reference>